<evidence type="ECO:0000313" key="1">
    <source>
        <dbReference type="EMBL" id="RDU71779.1"/>
    </source>
</evidence>
<name>A0A3D8J2S9_9HELI</name>
<dbReference type="OrthoDB" id="9978479at2"/>
<proteinExistence type="predicted"/>
<sequence>MNRLFGLNGIAGLLLLVVVLLSVVTGLGIQAWKTQKAQATNAYVLESAEIKANNSANSQYYKLVK</sequence>
<dbReference type="InterPro" id="IPR025065">
    <property type="entry name" value="DUF4006"/>
</dbReference>
<dbReference type="RefSeq" id="WP_115568989.1">
    <property type="nucleotide sequence ID" value="NZ_NXLV01000002.1"/>
</dbReference>
<protein>
    <submittedName>
        <fullName evidence="1">DUF4006 domain-containing protein</fullName>
    </submittedName>
</protein>
<dbReference type="AlphaFoldDB" id="A0A3D8J2S9"/>
<accession>A0A3D8J2S9</accession>
<comment type="caution">
    <text evidence="1">The sequence shown here is derived from an EMBL/GenBank/DDBJ whole genome shotgun (WGS) entry which is preliminary data.</text>
</comment>
<evidence type="ECO:0000313" key="2">
    <source>
        <dbReference type="Proteomes" id="UP000257045"/>
    </source>
</evidence>
<reference evidence="1 2" key="1">
    <citation type="submission" date="2018-04" db="EMBL/GenBank/DDBJ databases">
        <title>Novel Campyloabacter and Helicobacter Species and Strains.</title>
        <authorList>
            <person name="Mannion A.J."/>
            <person name="Shen Z."/>
            <person name="Fox J.G."/>
        </authorList>
    </citation>
    <scope>NUCLEOTIDE SEQUENCE [LARGE SCALE GENOMIC DNA]</scope>
    <source>
        <strain evidence="1 2">MIT 04-9366</strain>
    </source>
</reference>
<dbReference type="EMBL" id="NXLV01000002">
    <property type="protein sequence ID" value="RDU71779.1"/>
    <property type="molecule type" value="Genomic_DNA"/>
</dbReference>
<dbReference type="Proteomes" id="UP000257045">
    <property type="component" value="Unassembled WGS sequence"/>
</dbReference>
<organism evidence="1 2">
    <name type="scientific">Helicobacter brantae</name>
    <dbReference type="NCBI Taxonomy" id="375927"/>
    <lineage>
        <taxon>Bacteria</taxon>
        <taxon>Pseudomonadati</taxon>
        <taxon>Campylobacterota</taxon>
        <taxon>Epsilonproteobacteria</taxon>
        <taxon>Campylobacterales</taxon>
        <taxon>Helicobacteraceae</taxon>
        <taxon>Helicobacter</taxon>
    </lineage>
</organism>
<gene>
    <name evidence="1" type="ORF">CQA58_01690</name>
</gene>
<dbReference type="Pfam" id="PF13179">
    <property type="entry name" value="DUF4006"/>
    <property type="match status" value="1"/>
</dbReference>
<keyword evidence="2" id="KW-1185">Reference proteome</keyword>